<accession>A0A0F9L531</accession>
<comment type="caution">
    <text evidence="1">The sequence shown here is derived from an EMBL/GenBank/DDBJ whole genome shotgun (WGS) entry which is preliminary data.</text>
</comment>
<reference evidence="1" key="1">
    <citation type="journal article" date="2015" name="Nature">
        <title>Complex archaea that bridge the gap between prokaryotes and eukaryotes.</title>
        <authorList>
            <person name="Spang A."/>
            <person name="Saw J.H."/>
            <person name="Jorgensen S.L."/>
            <person name="Zaremba-Niedzwiedzka K."/>
            <person name="Martijn J."/>
            <person name="Lind A.E."/>
            <person name="van Eijk R."/>
            <person name="Schleper C."/>
            <person name="Guy L."/>
            <person name="Ettema T.J."/>
        </authorList>
    </citation>
    <scope>NUCLEOTIDE SEQUENCE</scope>
</reference>
<gene>
    <name evidence="1" type="ORF">LCGC14_1556470</name>
</gene>
<evidence type="ECO:0000313" key="1">
    <source>
        <dbReference type="EMBL" id="KKM50052.1"/>
    </source>
</evidence>
<dbReference type="AlphaFoldDB" id="A0A0F9L531"/>
<proteinExistence type="predicted"/>
<protein>
    <submittedName>
        <fullName evidence="1">Uncharacterized protein</fullName>
    </submittedName>
</protein>
<dbReference type="EMBL" id="LAZR01011969">
    <property type="protein sequence ID" value="KKM50052.1"/>
    <property type="molecule type" value="Genomic_DNA"/>
</dbReference>
<organism evidence="1">
    <name type="scientific">marine sediment metagenome</name>
    <dbReference type="NCBI Taxonomy" id="412755"/>
    <lineage>
        <taxon>unclassified sequences</taxon>
        <taxon>metagenomes</taxon>
        <taxon>ecological metagenomes</taxon>
    </lineage>
</organism>
<sequence>MKLFECSKCGENYYKRADECPYCDGKVLYEIKGTEKEVILTVLYELNLESGEYEQFTYDDLEGKVNKKLGKDVNWESFNDALKDAEKKGYFTELTTYISSA</sequence>
<name>A0A0F9L531_9ZZZZ</name>